<dbReference type="InParanoid" id="G0P863"/>
<gene>
    <name evidence="2" type="ORF">CAEBREN_15035</name>
</gene>
<dbReference type="CDD" id="cd00121">
    <property type="entry name" value="MATH"/>
    <property type="match status" value="1"/>
</dbReference>
<dbReference type="Proteomes" id="UP000008068">
    <property type="component" value="Unassembled WGS sequence"/>
</dbReference>
<name>G0P863_CAEBE</name>
<evidence type="ECO:0000259" key="1">
    <source>
        <dbReference type="SMART" id="SM00061"/>
    </source>
</evidence>
<keyword evidence="3" id="KW-1185">Reference proteome</keyword>
<dbReference type="SUPFAM" id="SSF49599">
    <property type="entry name" value="TRAF domain-like"/>
    <property type="match status" value="1"/>
</dbReference>
<dbReference type="HOGENOM" id="CLU_1483253_0_0_1"/>
<protein>
    <recommendedName>
        <fullName evidence="1">MATH domain-containing protein</fullName>
    </recommendedName>
</protein>
<organism evidence="3">
    <name type="scientific">Caenorhabditis brenneri</name>
    <name type="common">Nematode worm</name>
    <dbReference type="NCBI Taxonomy" id="135651"/>
    <lineage>
        <taxon>Eukaryota</taxon>
        <taxon>Metazoa</taxon>
        <taxon>Ecdysozoa</taxon>
        <taxon>Nematoda</taxon>
        <taxon>Chromadorea</taxon>
        <taxon>Rhabditida</taxon>
        <taxon>Rhabditina</taxon>
        <taxon>Rhabditomorpha</taxon>
        <taxon>Rhabditoidea</taxon>
        <taxon>Rhabditidae</taxon>
        <taxon>Peloderinae</taxon>
        <taxon>Caenorhabditis</taxon>
    </lineage>
</organism>
<proteinExistence type="predicted"/>
<dbReference type="PANTHER" id="PTHR46308:SF1">
    <property type="entry name" value="MATH DOMAIN-CONTAINING PROTEIN"/>
    <property type="match status" value="1"/>
</dbReference>
<sequence>MSGTSKPFVVKHEFVDMTNMQYGKMYLGDKTRRFDRSWRVCVYRDKGKLVYGLECLKNHDDSSVEASFQSKLITKKGTISEKDRHWFKFDNYSSATKWTSMRKRILEDGKLTVEFHVQVENIVRNPGTNKNDPSCSKTSEDFTLIVEQQDIVVKKQMKLCLGFLLLLSSFNSKRLSTNVRHF</sequence>
<dbReference type="Pfam" id="PF00917">
    <property type="entry name" value="MATH"/>
    <property type="match status" value="1"/>
</dbReference>
<dbReference type="SMART" id="SM00061">
    <property type="entry name" value="MATH"/>
    <property type="match status" value="1"/>
</dbReference>
<dbReference type="OrthoDB" id="5844798at2759"/>
<dbReference type="AlphaFoldDB" id="G0P863"/>
<reference evidence="3" key="1">
    <citation type="submission" date="2011-07" db="EMBL/GenBank/DDBJ databases">
        <authorList>
            <consortium name="Caenorhabditis brenneri Sequencing and Analysis Consortium"/>
            <person name="Wilson R.K."/>
        </authorList>
    </citation>
    <scope>NUCLEOTIDE SEQUENCE [LARGE SCALE GENOMIC DNA]</scope>
    <source>
        <strain evidence="3">PB2801</strain>
    </source>
</reference>
<dbReference type="InterPro" id="IPR002083">
    <property type="entry name" value="MATH/TRAF_dom"/>
</dbReference>
<dbReference type="PANTHER" id="PTHR46308">
    <property type="entry name" value="MATH (MEPRIN-ASSOCIATED TRAF HOMOLOGY) DOMAIN CONTAINING"/>
    <property type="match status" value="1"/>
</dbReference>
<feature type="domain" description="MATH" evidence="1">
    <location>
        <begin position="9"/>
        <end position="101"/>
    </location>
</feature>
<evidence type="ECO:0000313" key="3">
    <source>
        <dbReference type="Proteomes" id="UP000008068"/>
    </source>
</evidence>
<dbReference type="EMBL" id="GL380126">
    <property type="protein sequence ID" value="EGT47620.1"/>
    <property type="molecule type" value="Genomic_DNA"/>
</dbReference>
<evidence type="ECO:0000313" key="2">
    <source>
        <dbReference type="EMBL" id="EGT47620.1"/>
    </source>
</evidence>
<accession>G0P863</accession>